<name>A0A6C7E8W1_ILUCY</name>
<organism evidence="1 2">
    <name type="scientific">Ilumatobacter coccineus (strain NBRC 103263 / KCTC 29153 / YM16-304)</name>
    <dbReference type="NCBI Taxonomy" id="1313172"/>
    <lineage>
        <taxon>Bacteria</taxon>
        <taxon>Bacillati</taxon>
        <taxon>Actinomycetota</taxon>
        <taxon>Acidimicrobiia</taxon>
        <taxon>Acidimicrobiales</taxon>
        <taxon>Ilumatobacteraceae</taxon>
        <taxon>Ilumatobacter</taxon>
    </lineage>
</organism>
<reference evidence="1 2" key="1">
    <citation type="journal article" date="2013" name="Int. J. Syst. Evol. Microbiol.">
        <title>Ilumatobacter nonamiense sp. nov. and Ilumatobacter coccineum sp. nov., isolated from seashore sand.</title>
        <authorList>
            <person name="Matsumoto A."/>
            <person name="Kasai H."/>
            <person name="Matsuo Y."/>
            <person name="Shizuri Y."/>
            <person name="Ichikawa N."/>
            <person name="Fujita N."/>
            <person name="Omura S."/>
            <person name="Takahashi Y."/>
        </authorList>
    </citation>
    <scope>NUCLEOTIDE SEQUENCE [LARGE SCALE GENOMIC DNA]</scope>
    <source>
        <strain evidence="2">NBRC 103263 / KCTC 29153 / YM16-304</strain>
    </source>
</reference>
<dbReference type="Proteomes" id="UP000011863">
    <property type="component" value="Chromosome"/>
</dbReference>
<sequence length="116" mass="12622">MSGSANDAAPATPVGRFADGLLAHDLPALPADRRSDTVRFIERRVAVLPSVTRFGVRLIGLVVDLAAKVIGRDRVRAVVLKLPLPLLSEYPRLVRSLGYAFVWETWPDTQFDGAVA</sequence>
<dbReference type="EMBL" id="AP012057">
    <property type="protein sequence ID" value="BAN02840.1"/>
    <property type="molecule type" value="Genomic_DNA"/>
</dbReference>
<dbReference type="KEGG" id="aym:YM304_25260"/>
<protein>
    <submittedName>
        <fullName evidence="1">Uncharacterized protein</fullName>
    </submittedName>
</protein>
<gene>
    <name evidence="1" type="ORF">YM304_25260</name>
</gene>
<evidence type="ECO:0000313" key="2">
    <source>
        <dbReference type="Proteomes" id="UP000011863"/>
    </source>
</evidence>
<dbReference type="AlphaFoldDB" id="A0A6C7E8W1"/>
<evidence type="ECO:0000313" key="1">
    <source>
        <dbReference type="EMBL" id="BAN02840.1"/>
    </source>
</evidence>
<accession>A0A6C7E8W1</accession>
<dbReference type="RefSeq" id="WP_015442087.1">
    <property type="nucleotide sequence ID" value="NC_020520.1"/>
</dbReference>
<proteinExistence type="predicted"/>
<keyword evidence="2" id="KW-1185">Reference proteome</keyword>
<dbReference type="OrthoDB" id="5244573at2"/>